<keyword evidence="2" id="KW-1133">Transmembrane helix</keyword>
<keyword evidence="2" id="KW-0812">Transmembrane</keyword>
<reference evidence="3 4" key="1">
    <citation type="submission" date="2018-12" db="EMBL/GenBank/DDBJ databases">
        <authorList>
            <person name="Toschakov S.V."/>
        </authorList>
    </citation>
    <scope>NUCLEOTIDE SEQUENCE [LARGE SCALE GENOMIC DNA]</scope>
    <source>
        <strain evidence="3 4">GM2012</strain>
    </source>
</reference>
<evidence type="ECO:0000256" key="2">
    <source>
        <dbReference type="SAM" id="Phobius"/>
    </source>
</evidence>
<dbReference type="AlphaFoldDB" id="A0A432MNK1"/>
<feature type="region of interest" description="Disordered" evidence="1">
    <location>
        <begin position="44"/>
        <end position="70"/>
    </location>
</feature>
<dbReference type="RefSeq" id="WP_126724017.1">
    <property type="nucleotide sequence ID" value="NZ_RYZH01000005.1"/>
</dbReference>
<evidence type="ECO:0000313" key="3">
    <source>
        <dbReference type="EMBL" id="RUL89023.1"/>
    </source>
</evidence>
<feature type="transmembrane region" description="Helical" evidence="2">
    <location>
        <begin position="112"/>
        <end position="132"/>
    </location>
</feature>
<gene>
    <name evidence="3" type="ORF">TsocGM_03955</name>
</gene>
<accession>A0A432MNK1</accession>
<reference evidence="3 4" key="2">
    <citation type="submission" date="2019-01" db="EMBL/GenBank/DDBJ databases">
        <title>Tautonia sociabilis, a novel thermotolerant planctomycete of Isosphaeraceae family, isolated from a 4000 m deep subterranean habitat.</title>
        <authorList>
            <person name="Kovaleva O.L."/>
            <person name="Elcheninov A.G."/>
            <person name="Van Heerden E."/>
            <person name="Toshchakov S.V."/>
            <person name="Novikov A."/>
            <person name="Bonch-Osmolovskaya E.A."/>
            <person name="Kublanov I.V."/>
        </authorList>
    </citation>
    <scope>NUCLEOTIDE SEQUENCE [LARGE SCALE GENOMIC DNA]</scope>
    <source>
        <strain evidence="3 4">GM2012</strain>
    </source>
</reference>
<comment type="caution">
    <text evidence="3">The sequence shown here is derived from an EMBL/GenBank/DDBJ whole genome shotgun (WGS) entry which is preliminary data.</text>
</comment>
<protein>
    <submittedName>
        <fullName evidence="3">Uncharacterized protein</fullName>
    </submittedName>
</protein>
<dbReference type="OrthoDB" id="9989692at2"/>
<dbReference type="Proteomes" id="UP000280296">
    <property type="component" value="Unassembled WGS sequence"/>
</dbReference>
<dbReference type="EMBL" id="RYZH01000005">
    <property type="protein sequence ID" value="RUL89023.1"/>
    <property type="molecule type" value="Genomic_DNA"/>
</dbReference>
<keyword evidence="2" id="KW-0472">Membrane</keyword>
<sequence length="167" mass="16839">MDESSGLVAILAVVIVLLVAGFWFVGDRREDAAISEIEIEAGAGAGADQSPPGPPEERGEGHSAGAGDGDGARLLGRPVVLGTLGVLYAGGLFLLRPRAIRAKRNGASDAEAAFVALACFALSPVVVPIVAVHRGLSVLGRALTSEPDAEGRGGPGAPKPRSANELD</sequence>
<evidence type="ECO:0000313" key="4">
    <source>
        <dbReference type="Proteomes" id="UP000280296"/>
    </source>
</evidence>
<proteinExistence type="predicted"/>
<evidence type="ECO:0000256" key="1">
    <source>
        <dbReference type="SAM" id="MobiDB-lite"/>
    </source>
</evidence>
<feature type="region of interest" description="Disordered" evidence="1">
    <location>
        <begin position="145"/>
        <end position="167"/>
    </location>
</feature>
<keyword evidence="4" id="KW-1185">Reference proteome</keyword>
<organism evidence="3 4">
    <name type="scientific">Tautonia sociabilis</name>
    <dbReference type="NCBI Taxonomy" id="2080755"/>
    <lineage>
        <taxon>Bacteria</taxon>
        <taxon>Pseudomonadati</taxon>
        <taxon>Planctomycetota</taxon>
        <taxon>Planctomycetia</taxon>
        <taxon>Isosphaerales</taxon>
        <taxon>Isosphaeraceae</taxon>
        <taxon>Tautonia</taxon>
    </lineage>
</organism>
<feature type="transmembrane region" description="Helical" evidence="2">
    <location>
        <begin position="79"/>
        <end position="100"/>
    </location>
</feature>
<feature type="transmembrane region" description="Helical" evidence="2">
    <location>
        <begin position="6"/>
        <end position="25"/>
    </location>
</feature>
<name>A0A432MNK1_9BACT</name>